<keyword evidence="2" id="KW-1185">Reference proteome</keyword>
<evidence type="ECO:0000313" key="1">
    <source>
        <dbReference type="EMBL" id="KAI0305958.1"/>
    </source>
</evidence>
<feature type="non-terminal residue" evidence="1">
    <location>
        <position position="1"/>
    </location>
</feature>
<evidence type="ECO:0000313" key="2">
    <source>
        <dbReference type="Proteomes" id="UP001203297"/>
    </source>
</evidence>
<reference evidence="1" key="1">
    <citation type="journal article" date="2022" name="New Phytol.">
        <title>Evolutionary transition to the ectomycorrhizal habit in the genomes of a hyperdiverse lineage of mushroom-forming fungi.</title>
        <authorList>
            <person name="Looney B."/>
            <person name="Miyauchi S."/>
            <person name="Morin E."/>
            <person name="Drula E."/>
            <person name="Courty P.E."/>
            <person name="Kohler A."/>
            <person name="Kuo A."/>
            <person name="LaButti K."/>
            <person name="Pangilinan J."/>
            <person name="Lipzen A."/>
            <person name="Riley R."/>
            <person name="Andreopoulos W."/>
            <person name="He G."/>
            <person name="Johnson J."/>
            <person name="Nolan M."/>
            <person name="Tritt A."/>
            <person name="Barry K.W."/>
            <person name="Grigoriev I.V."/>
            <person name="Nagy L.G."/>
            <person name="Hibbett D."/>
            <person name="Henrissat B."/>
            <person name="Matheny P.B."/>
            <person name="Labbe J."/>
            <person name="Martin F.M."/>
        </authorList>
    </citation>
    <scope>NUCLEOTIDE SEQUENCE</scope>
    <source>
        <strain evidence="1">BPL690</strain>
    </source>
</reference>
<organism evidence="1 2">
    <name type="scientific">Multifurca ochricompacta</name>
    <dbReference type="NCBI Taxonomy" id="376703"/>
    <lineage>
        <taxon>Eukaryota</taxon>
        <taxon>Fungi</taxon>
        <taxon>Dikarya</taxon>
        <taxon>Basidiomycota</taxon>
        <taxon>Agaricomycotina</taxon>
        <taxon>Agaricomycetes</taxon>
        <taxon>Russulales</taxon>
        <taxon>Russulaceae</taxon>
        <taxon>Multifurca</taxon>
    </lineage>
</organism>
<comment type="caution">
    <text evidence="1">The sequence shown here is derived from an EMBL/GenBank/DDBJ whole genome shotgun (WGS) entry which is preliminary data.</text>
</comment>
<dbReference type="EMBL" id="WTXG01000004">
    <property type="protein sequence ID" value="KAI0305958.1"/>
    <property type="molecule type" value="Genomic_DNA"/>
</dbReference>
<feature type="non-terminal residue" evidence="1">
    <location>
        <position position="117"/>
    </location>
</feature>
<accession>A0AAD4M9F4</accession>
<name>A0AAD4M9F4_9AGAM</name>
<gene>
    <name evidence="1" type="ORF">B0F90DRAFT_1923650</name>
</gene>
<sequence>PFTVAPSGAYQSPVRGKKLRCKLKLKSHAGLCRRTKWLVCCLLGWNSTIHGSPSTVRASLTSKSTGPFSWRGWETLQQRHYALYRSWRCTHTSLNICTPSVGSGGGASRLKYRARRP</sequence>
<dbReference type="AlphaFoldDB" id="A0AAD4M9F4"/>
<dbReference type="Proteomes" id="UP001203297">
    <property type="component" value="Unassembled WGS sequence"/>
</dbReference>
<proteinExistence type="predicted"/>
<protein>
    <submittedName>
        <fullName evidence="1">Uncharacterized protein</fullName>
    </submittedName>
</protein>